<keyword evidence="2" id="KW-1185">Reference proteome</keyword>
<evidence type="ECO:0000313" key="2">
    <source>
        <dbReference type="Proteomes" id="UP001281147"/>
    </source>
</evidence>
<gene>
    <name evidence="1" type="ORF">LTR37_016992</name>
</gene>
<comment type="caution">
    <text evidence="1">The sequence shown here is derived from an EMBL/GenBank/DDBJ whole genome shotgun (WGS) entry which is preliminary data.</text>
</comment>
<accession>A0ACC3MMR4</accession>
<reference evidence="1" key="1">
    <citation type="submission" date="2023-07" db="EMBL/GenBank/DDBJ databases">
        <title>Black Yeasts Isolated from many extreme environments.</title>
        <authorList>
            <person name="Coleine C."/>
            <person name="Stajich J.E."/>
            <person name="Selbmann L."/>
        </authorList>
    </citation>
    <scope>NUCLEOTIDE SEQUENCE</scope>
    <source>
        <strain evidence="1">CCFEE 5714</strain>
    </source>
</reference>
<organism evidence="1 2">
    <name type="scientific">Vermiconidia calcicola</name>
    <dbReference type="NCBI Taxonomy" id="1690605"/>
    <lineage>
        <taxon>Eukaryota</taxon>
        <taxon>Fungi</taxon>
        <taxon>Dikarya</taxon>
        <taxon>Ascomycota</taxon>
        <taxon>Pezizomycotina</taxon>
        <taxon>Dothideomycetes</taxon>
        <taxon>Dothideomycetidae</taxon>
        <taxon>Mycosphaerellales</taxon>
        <taxon>Extremaceae</taxon>
        <taxon>Vermiconidia</taxon>
    </lineage>
</organism>
<proteinExistence type="predicted"/>
<protein>
    <submittedName>
        <fullName evidence="1">Uncharacterized protein</fullName>
    </submittedName>
</protein>
<name>A0ACC3MMR4_9PEZI</name>
<sequence>MMGQAKHAMDGSSDSTQITAESTSKSILTLPTELQVAILTTISFRDLCAFRLVSKDTSQLLASGEVVRQWALHHFSKRQLDLYPADPLPTFDYISAQQRRYHTALGLATRLADYIERDILRFTLKRYDVFPAQSRSDLRKVVKEGLVDNMMPIIFTIQHYLEQCSEVVIESLASHTGSRYSDRFDLRERLIVESYDTENLLLAYKFWLFVTWLHGQILRYRADDVPAEHPVTRRWRFHCIDKADYRLFVLVGNVKGLSRLLKFNTYEDRRSAIALWVRNMDPILDPEWQQTWQRHWHKFGEHPTERQIVAAMQRMNLLQGDIFIHSARAKLIREGVIPQKEAQDPIGTSWQTMDFLCEIAGYDVLHTPPSMINNWDLGDVDGPRE</sequence>
<dbReference type="EMBL" id="JAUTXU010000212">
    <property type="protein sequence ID" value="KAK3698284.1"/>
    <property type="molecule type" value="Genomic_DNA"/>
</dbReference>
<evidence type="ECO:0000313" key="1">
    <source>
        <dbReference type="EMBL" id="KAK3698284.1"/>
    </source>
</evidence>
<dbReference type="Proteomes" id="UP001281147">
    <property type="component" value="Unassembled WGS sequence"/>
</dbReference>